<dbReference type="SUPFAM" id="SSF56801">
    <property type="entry name" value="Acetyl-CoA synthetase-like"/>
    <property type="match status" value="1"/>
</dbReference>
<evidence type="ECO:0000313" key="8">
    <source>
        <dbReference type="Proteomes" id="UP000277424"/>
    </source>
</evidence>
<dbReference type="GO" id="GO:0006633">
    <property type="term" value="P:fatty acid biosynthetic process"/>
    <property type="evidence" value="ECO:0007669"/>
    <property type="project" value="TreeGrafter"/>
</dbReference>
<dbReference type="GO" id="GO:0005524">
    <property type="term" value="F:ATP binding"/>
    <property type="evidence" value="ECO:0007669"/>
    <property type="project" value="UniProtKB-KW"/>
</dbReference>
<feature type="domain" description="AMP-binding enzyme C-terminal" evidence="6">
    <location>
        <begin position="449"/>
        <end position="527"/>
    </location>
</feature>
<dbReference type="GO" id="GO:0016405">
    <property type="term" value="F:CoA-ligase activity"/>
    <property type="evidence" value="ECO:0007669"/>
    <property type="project" value="UniProtKB-ARBA"/>
</dbReference>
<dbReference type="OrthoDB" id="4471305at2"/>
<keyword evidence="4" id="KW-0067">ATP-binding</keyword>
<accession>A0A420WQQ5</accession>
<evidence type="ECO:0000313" key="7">
    <source>
        <dbReference type="EMBL" id="RKQ73381.1"/>
    </source>
</evidence>
<dbReference type="InterPro" id="IPR020845">
    <property type="entry name" value="AMP-binding_CS"/>
</dbReference>
<dbReference type="Gene3D" id="3.30.300.30">
    <property type="match status" value="1"/>
</dbReference>
<dbReference type="Gene3D" id="3.40.50.12780">
    <property type="entry name" value="N-terminal domain of ligase-like"/>
    <property type="match status" value="1"/>
</dbReference>
<dbReference type="InterPro" id="IPR025110">
    <property type="entry name" value="AMP-bd_C"/>
</dbReference>
<name>A0A420WQQ5_9PROT</name>
<dbReference type="PANTHER" id="PTHR43605:SF10">
    <property type="entry name" value="ACYL-COA SYNTHETASE MEDIUM CHAIN FAMILY MEMBER 3"/>
    <property type="match status" value="1"/>
</dbReference>
<dbReference type="GO" id="GO:0015645">
    <property type="term" value="F:fatty acid ligase activity"/>
    <property type="evidence" value="ECO:0007669"/>
    <property type="project" value="TreeGrafter"/>
</dbReference>
<dbReference type="InterPro" id="IPR042099">
    <property type="entry name" value="ANL_N_sf"/>
</dbReference>
<proteinExistence type="inferred from homology"/>
<dbReference type="Pfam" id="PF00501">
    <property type="entry name" value="AMP-binding"/>
    <property type="match status" value="1"/>
</dbReference>
<gene>
    <name evidence="7" type="ORF">BCL74_1169</name>
</gene>
<keyword evidence="2" id="KW-0436">Ligase</keyword>
<dbReference type="GO" id="GO:0006637">
    <property type="term" value="P:acyl-CoA metabolic process"/>
    <property type="evidence" value="ECO:0007669"/>
    <property type="project" value="TreeGrafter"/>
</dbReference>
<keyword evidence="3" id="KW-0547">Nucleotide-binding</keyword>
<organism evidence="7 8">
    <name type="scientific">Oceanibaculum indicum</name>
    <dbReference type="NCBI Taxonomy" id="526216"/>
    <lineage>
        <taxon>Bacteria</taxon>
        <taxon>Pseudomonadati</taxon>
        <taxon>Pseudomonadota</taxon>
        <taxon>Alphaproteobacteria</taxon>
        <taxon>Rhodospirillales</taxon>
        <taxon>Oceanibaculaceae</taxon>
        <taxon>Oceanibaculum</taxon>
    </lineage>
</organism>
<dbReference type="AlphaFoldDB" id="A0A420WQQ5"/>
<dbReference type="RefSeq" id="WP_121218234.1">
    <property type="nucleotide sequence ID" value="NZ_RBIG01000001.1"/>
</dbReference>
<dbReference type="Pfam" id="PF13193">
    <property type="entry name" value="AMP-binding_C"/>
    <property type="match status" value="1"/>
</dbReference>
<comment type="similarity">
    <text evidence="1">Belongs to the ATP-dependent AMP-binding enzyme family.</text>
</comment>
<dbReference type="CDD" id="cd05971">
    <property type="entry name" value="MACS_like_3"/>
    <property type="match status" value="1"/>
</dbReference>
<evidence type="ECO:0000256" key="4">
    <source>
        <dbReference type="ARBA" id="ARBA00022840"/>
    </source>
</evidence>
<dbReference type="EMBL" id="RBIG01000001">
    <property type="protein sequence ID" value="RKQ73381.1"/>
    <property type="molecule type" value="Genomic_DNA"/>
</dbReference>
<protein>
    <submittedName>
        <fullName evidence="7">Acetyl-CoA synthetase</fullName>
    </submittedName>
</protein>
<dbReference type="InterPro" id="IPR000873">
    <property type="entry name" value="AMP-dep_synth/lig_dom"/>
</dbReference>
<dbReference type="FunFam" id="3.40.50.12780:FF:000063">
    <property type="entry name" value="Acetyl-coenzyme A synthetase"/>
    <property type="match status" value="1"/>
</dbReference>
<dbReference type="InterPro" id="IPR049515">
    <property type="entry name" value="MACS_put"/>
</dbReference>
<evidence type="ECO:0000256" key="3">
    <source>
        <dbReference type="ARBA" id="ARBA00022741"/>
    </source>
</evidence>
<evidence type="ECO:0000256" key="1">
    <source>
        <dbReference type="ARBA" id="ARBA00006432"/>
    </source>
</evidence>
<dbReference type="InterPro" id="IPR051087">
    <property type="entry name" value="Mitochondrial_ACSM"/>
</dbReference>
<comment type="caution">
    <text evidence="7">The sequence shown here is derived from an EMBL/GenBank/DDBJ whole genome shotgun (WGS) entry which is preliminary data.</text>
</comment>
<feature type="domain" description="AMP-dependent synthetase/ligase" evidence="5">
    <location>
        <begin position="34"/>
        <end position="399"/>
    </location>
</feature>
<dbReference type="PROSITE" id="PS00455">
    <property type="entry name" value="AMP_BINDING"/>
    <property type="match status" value="1"/>
</dbReference>
<dbReference type="InterPro" id="IPR045851">
    <property type="entry name" value="AMP-bd_C_sf"/>
</dbReference>
<sequence>MLARAARYEEAVAGFRWRVPQRYNIGVDVCDRHDPSALALIHENEDGSIRRYSFGEISRLSNRLANVLLAQGLTPGDRVGILLPQRPEAAIAHVACYKAGLIAVPLFTLFGPEALEYRLGNAGCRALVTDAERLPVIEEIRPALPDLSVVLAADAARDSDFFLSLETALTKASDSLIPIDSAADDPALIIYTSGTTGQPKGALHAHRTLLGHLPGVEFPQEFFPQPGDLFWTPADWAWIGGLIDVLLPSWHHGVPVLSHRMRKFDPEHAFHLMAKHGVRNAFLPPTALKMMRQVEKPKSRWDYAMRSIGSGGETLGAELLDWGREVFGLTVNEFYGQTECNLVVGNCASILPVRPGAMGRAIPGHDVQIVDADGNILPVGSVGTVGIRKGDPVMFLEYWKNPEATAAKFAGDFLLTGDQARQDEEGYFWFVGRDDDVITSAGYRIGPAEIEDCLLKHPAVAMAAVIGVPDPLRTEAVKAFLVPKPGILPDAQLVSDIQDFVKTRLAAHEYPRHVAFVDSLPMTATGKIMRRELRALETERQENR</sequence>
<evidence type="ECO:0000259" key="5">
    <source>
        <dbReference type="Pfam" id="PF00501"/>
    </source>
</evidence>
<dbReference type="GO" id="GO:0004321">
    <property type="term" value="F:fatty-acyl-CoA synthase activity"/>
    <property type="evidence" value="ECO:0007669"/>
    <property type="project" value="TreeGrafter"/>
</dbReference>
<dbReference type="Proteomes" id="UP000277424">
    <property type="component" value="Unassembled WGS sequence"/>
</dbReference>
<dbReference type="FunFam" id="3.30.300.30:FF:000005">
    <property type="entry name" value="Acyl-coenzyme A synthetase ACSM5, mitochondrial"/>
    <property type="match status" value="1"/>
</dbReference>
<evidence type="ECO:0000256" key="2">
    <source>
        <dbReference type="ARBA" id="ARBA00022598"/>
    </source>
</evidence>
<evidence type="ECO:0000259" key="6">
    <source>
        <dbReference type="Pfam" id="PF13193"/>
    </source>
</evidence>
<reference evidence="7 8" key="1">
    <citation type="submission" date="2018-10" db="EMBL/GenBank/DDBJ databases">
        <title>Comparative analysis of microorganisms from saline springs in Andes Mountain Range, Colombia.</title>
        <authorList>
            <person name="Rubin E."/>
        </authorList>
    </citation>
    <scope>NUCLEOTIDE SEQUENCE [LARGE SCALE GENOMIC DNA]</scope>
    <source>
        <strain evidence="7 8">USBA 36</strain>
    </source>
</reference>
<dbReference type="PANTHER" id="PTHR43605">
    <property type="entry name" value="ACYL-COENZYME A SYNTHETASE"/>
    <property type="match status" value="1"/>
</dbReference>